<feature type="domain" description="TonB-dependent receptor-like beta-barrel" evidence="10">
    <location>
        <begin position="487"/>
        <end position="867"/>
    </location>
</feature>
<keyword evidence="13" id="KW-1185">Reference proteome</keyword>
<dbReference type="OrthoDB" id="9815954at2"/>
<comment type="similarity">
    <text evidence="8 9">Belongs to the TonB-dependent receptor family.</text>
</comment>
<keyword evidence="2 8" id="KW-0813">Transport</keyword>
<evidence type="ECO:0000256" key="5">
    <source>
        <dbReference type="ARBA" id="ARBA00023077"/>
    </source>
</evidence>
<dbReference type="Gene3D" id="2.170.130.10">
    <property type="entry name" value="TonB-dependent receptor, plug domain"/>
    <property type="match status" value="1"/>
</dbReference>
<proteinExistence type="inferred from homology"/>
<dbReference type="KEGG" id="woc:BA177_00200"/>
<dbReference type="PANTHER" id="PTHR47234">
    <property type="match status" value="1"/>
</dbReference>
<keyword evidence="4 8" id="KW-0812">Transmembrane</keyword>
<keyword evidence="5 9" id="KW-0798">TonB box</keyword>
<evidence type="ECO:0000256" key="1">
    <source>
        <dbReference type="ARBA" id="ARBA00004571"/>
    </source>
</evidence>
<evidence type="ECO:0000256" key="6">
    <source>
        <dbReference type="ARBA" id="ARBA00023136"/>
    </source>
</evidence>
<gene>
    <name evidence="12" type="ORF">BA177_00200</name>
</gene>
<dbReference type="SUPFAM" id="SSF56935">
    <property type="entry name" value="Porins"/>
    <property type="match status" value="1"/>
</dbReference>
<dbReference type="InterPro" id="IPR000531">
    <property type="entry name" value="Beta-barrel_TonB"/>
</dbReference>
<evidence type="ECO:0000313" key="13">
    <source>
        <dbReference type="Proteomes" id="UP000092695"/>
    </source>
</evidence>
<dbReference type="AlphaFoldDB" id="A0A193LKB9"/>
<comment type="subcellular location">
    <subcellularLocation>
        <location evidence="1 8">Cell outer membrane</location>
        <topology evidence="1 8">Multi-pass membrane protein</topology>
    </subcellularLocation>
</comment>
<evidence type="ECO:0000259" key="11">
    <source>
        <dbReference type="Pfam" id="PF07715"/>
    </source>
</evidence>
<evidence type="ECO:0000256" key="3">
    <source>
        <dbReference type="ARBA" id="ARBA00022452"/>
    </source>
</evidence>
<dbReference type="InterPro" id="IPR036942">
    <property type="entry name" value="Beta-barrel_TonB_sf"/>
</dbReference>
<dbReference type="InterPro" id="IPR012910">
    <property type="entry name" value="Plug_dom"/>
</dbReference>
<dbReference type="InterPro" id="IPR039426">
    <property type="entry name" value="TonB-dep_rcpt-like"/>
</dbReference>
<dbReference type="Pfam" id="PF00593">
    <property type="entry name" value="TonB_dep_Rec_b-barrel"/>
    <property type="match status" value="1"/>
</dbReference>
<keyword evidence="7 8" id="KW-0998">Cell outer membrane</keyword>
<dbReference type="GO" id="GO:0009279">
    <property type="term" value="C:cell outer membrane"/>
    <property type="evidence" value="ECO:0007669"/>
    <property type="project" value="UniProtKB-SubCell"/>
</dbReference>
<dbReference type="STRING" id="1548547.BA177_00200"/>
<accession>A0A193LKB9</accession>
<dbReference type="EMBL" id="CP016268">
    <property type="protein sequence ID" value="ANO52873.1"/>
    <property type="molecule type" value="Genomic_DNA"/>
</dbReference>
<name>A0A193LKB9_9GAMM</name>
<evidence type="ECO:0000256" key="9">
    <source>
        <dbReference type="RuleBase" id="RU003357"/>
    </source>
</evidence>
<dbReference type="PROSITE" id="PS52016">
    <property type="entry name" value="TONB_DEPENDENT_REC_3"/>
    <property type="match status" value="1"/>
</dbReference>
<dbReference type="Pfam" id="PF07715">
    <property type="entry name" value="Plug"/>
    <property type="match status" value="1"/>
</dbReference>
<feature type="domain" description="TonB-dependent receptor plug" evidence="11">
    <location>
        <begin position="18"/>
        <end position="132"/>
    </location>
</feature>
<evidence type="ECO:0000259" key="10">
    <source>
        <dbReference type="Pfam" id="PF00593"/>
    </source>
</evidence>
<dbReference type="PANTHER" id="PTHR47234:SF3">
    <property type="entry name" value="SECRETIN_TONB SHORT N-TERMINAL DOMAIN-CONTAINING PROTEIN"/>
    <property type="match status" value="1"/>
</dbReference>
<evidence type="ECO:0000256" key="4">
    <source>
        <dbReference type="ARBA" id="ARBA00022692"/>
    </source>
</evidence>
<sequence>MEQITVTGTRISRVDGYEDPTPVSIMSDETLNSFGSENIAEAVNTLPVFAGSYTPGSSIQNASSGTAAMNILNLRSLGTNRTLVLLDGRRVVPSVMEGTIDVNNIPQNLVKRVEVATGGASAVYGSDAVGGVVNFILDKEYTGLKGSVSGGATGYGDRENIGASLTGGMDFAGGRGHVVANVAYKTADGIAINDRPWNLKGWQFMYNPNYTPTNGQPERILLDQVATSNGIAGGIITNTALRGTAFGDGGTPYQFVYGDLVFDPDMRGGDWKKADVRGTRAGQTLAPEAENRNLFTHANYQINDNLEVYAELSSDYSKTYNWAYSLECNGCITIQDDNPFIPASVATEMAAQGITEFRLGTQHPDLGIIGTDGEHEVNRLVLGANGLFDAFGSNWSWDAYYTKGVSKHTEIADHAHYMPNVALALDAVRDPVTNEIVCRSTLTDPTNGCAPYNPMGIGVNTQAAVDFIEGAGVRAFRKQEITQDAAAFTVSGEPFSVAAGPISVAAGLAYKKDSVEGENDPYSRDRDWYIGGYGVANGSIDSTEIYMETVVPVLRDVSWADSLDLNGAVRVTDYSTSGNLTTWKVGATYQPVEGVRFRATQSRDARAPNLAELISEGGGGIVSGINPFTGDPLILIPAPRTGNPNLVPELADATGVGIVLQPNFMPEFSLSFDYWAVEIEDSIDTLSLQETLDRCFLGNQRFCDAIDFVPGTQDITEVRRSPFNYVEETAKGYDIEASYNLPILDGNLQARVLMSRYLERTTNDGSGVIRETAGENSGSEPPNWRLNASLSYATEPMMISVSARGISSGVYDNRYIECNSFCPPSTAAHRTTSDNGIASQFFFDAAFSYKVPFGDSEVDLFLNIRNVLDTDPTVVAADPGSDGFFYSPVNHALYDYLGRVFQGGFRVEF</sequence>
<organism evidence="12 13">
    <name type="scientific">Woeseia oceani</name>
    <dbReference type="NCBI Taxonomy" id="1548547"/>
    <lineage>
        <taxon>Bacteria</taxon>
        <taxon>Pseudomonadati</taxon>
        <taxon>Pseudomonadota</taxon>
        <taxon>Gammaproteobacteria</taxon>
        <taxon>Woeseiales</taxon>
        <taxon>Woeseiaceae</taxon>
        <taxon>Woeseia</taxon>
    </lineage>
</organism>
<protein>
    <recommendedName>
        <fullName evidence="14">TonB-dependent receptor</fullName>
    </recommendedName>
</protein>
<evidence type="ECO:0000313" key="12">
    <source>
        <dbReference type="EMBL" id="ANO52873.1"/>
    </source>
</evidence>
<dbReference type="Gene3D" id="2.40.170.20">
    <property type="entry name" value="TonB-dependent receptor, beta-barrel domain"/>
    <property type="match status" value="1"/>
</dbReference>
<evidence type="ECO:0000256" key="2">
    <source>
        <dbReference type="ARBA" id="ARBA00022448"/>
    </source>
</evidence>
<dbReference type="Proteomes" id="UP000092695">
    <property type="component" value="Chromosome"/>
</dbReference>
<keyword evidence="3 8" id="KW-1134">Transmembrane beta strand</keyword>
<evidence type="ECO:0008006" key="14">
    <source>
        <dbReference type="Google" id="ProtNLM"/>
    </source>
</evidence>
<evidence type="ECO:0000256" key="8">
    <source>
        <dbReference type="PROSITE-ProRule" id="PRU01360"/>
    </source>
</evidence>
<keyword evidence="6 8" id="KW-0472">Membrane</keyword>
<dbReference type="InterPro" id="IPR037066">
    <property type="entry name" value="Plug_dom_sf"/>
</dbReference>
<evidence type="ECO:0000256" key="7">
    <source>
        <dbReference type="ARBA" id="ARBA00023237"/>
    </source>
</evidence>
<reference evidence="12 13" key="1">
    <citation type="submission" date="2016-06" db="EMBL/GenBank/DDBJ databases">
        <title>Complete genome sequence of a deep-branching marine Gamma Proteobacterium Woeseia oceani type strain XK5.</title>
        <authorList>
            <person name="Mu D."/>
            <person name="Du Z."/>
        </authorList>
    </citation>
    <scope>NUCLEOTIDE SEQUENCE [LARGE SCALE GENOMIC DNA]</scope>
    <source>
        <strain evidence="12 13">XK5</strain>
    </source>
</reference>